<protein>
    <submittedName>
        <fullName evidence="2">Uncharacterized protein</fullName>
    </submittedName>
</protein>
<feature type="non-terminal residue" evidence="2">
    <location>
        <position position="298"/>
    </location>
</feature>
<feature type="signal peptide" evidence="1">
    <location>
        <begin position="1"/>
        <end position="16"/>
    </location>
</feature>
<dbReference type="PANTHER" id="PTHR31024">
    <property type="entry name" value="C-TYPE LECTIN"/>
    <property type="match status" value="1"/>
</dbReference>
<dbReference type="AlphaFoldDB" id="A0AAN5IEN3"/>
<dbReference type="PANTHER" id="PTHR31024:SF3">
    <property type="entry name" value="C-TYPE LECTIN-RELATED"/>
    <property type="match status" value="1"/>
</dbReference>
<sequence length="298" mass="34006">LRTLTVILFLARQVSPSVYSCEEVRFWVTNSSFTQNTRYACLVTQEGFSNWNQLEKVYAQIGKYYTSLHDVATGRGGCIENEKMETPWEFFSLQGAQLDCTQEYTLILTSQLPRSSVFWWILFECWSFPRQACGFTREDVQGMKECDSMPDWIFTFDDVISLDVDPSVALTVECSSLLELDAMVMASPGESLAVLSSGRSDDLQNMEGRSKSAFVLIGEWEAHEVRIDMNLSFDPSNTGSIVLQKSWDGPEFQYYNGSHNDQFITSFFEVRYAPKPKIGPQIWHSLDNIIIEISIDDK</sequence>
<accession>A0AAN5IEN3</accession>
<comment type="caution">
    <text evidence="2">The sequence shown here is derived from an EMBL/GenBank/DDBJ whole genome shotgun (WGS) entry which is preliminary data.</text>
</comment>
<dbReference type="EMBL" id="BTRK01000006">
    <property type="protein sequence ID" value="GMR59776.1"/>
    <property type="molecule type" value="Genomic_DNA"/>
</dbReference>
<evidence type="ECO:0000313" key="3">
    <source>
        <dbReference type="Proteomes" id="UP001328107"/>
    </source>
</evidence>
<gene>
    <name evidence="2" type="ORF">PMAYCL1PPCAC_29971</name>
</gene>
<dbReference type="Proteomes" id="UP001328107">
    <property type="component" value="Unassembled WGS sequence"/>
</dbReference>
<keyword evidence="3" id="KW-1185">Reference proteome</keyword>
<keyword evidence="1" id="KW-0732">Signal</keyword>
<reference evidence="3" key="1">
    <citation type="submission" date="2022-10" db="EMBL/GenBank/DDBJ databases">
        <title>Genome assembly of Pristionchus species.</title>
        <authorList>
            <person name="Yoshida K."/>
            <person name="Sommer R.J."/>
        </authorList>
    </citation>
    <scope>NUCLEOTIDE SEQUENCE [LARGE SCALE GENOMIC DNA]</scope>
    <source>
        <strain evidence="3">RS5460</strain>
    </source>
</reference>
<evidence type="ECO:0000256" key="1">
    <source>
        <dbReference type="SAM" id="SignalP"/>
    </source>
</evidence>
<name>A0AAN5IEN3_9BILA</name>
<feature type="non-terminal residue" evidence="2">
    <location>
        <position position="1"/>
    </location>
</feature>
<feature type="chain" id="PRO_5042968263" evidence="1">
    <location>
        <begin position="17"/>
        <end position="298"/>
    </location>
</feature>
<evidence type="ECO:0000313" key="2">
    <source>
        <dbReference type="EMBL" id="GMR59776.1"/>
    </source>
</evidence>
<proteinExistence type="predicted"/>
<organism evidence="2 3">
    <name type="scientific">Pristionchus mayeri</name>
    <dbReference type="NCBI Taxonomy" id="1317129"/>
    <lineage>
        <taxon>Eukaryota</taxon>
        <taxon>Metazoa</taxon>
        <taxon>Ecdysozoa</taxon>
        <taxon>Nematoda</taxon>
        <taxon>Chromadorea</taxon>
        <taxon>Rhabditida</taxon>
        <taxon>Rhabditina</taxon>
        <taxon>Diplogasteromorpha</taxon>
        <taxon>Diplogasteroidea</taxon>
        <taxon>Neodiplogasteridae</taxon>
        <taxon>Pristionchus</taxon>
    </lineage>
</organism>